<evidence type="ECO:0000313" key="3">
    <source>
        <dbReference type="EMBL" id="KAK6498855.1"/>
    </source>
</evidence>
<accession>A0AAV9VY87</accession>
<feature type="compositionally biased region" description="Basic and acidic residues" evidence="2">
    <location>
        <begin position="87"/>
        <end position="103"/>
    </location>
</feature>
<evidence type="ECO:0000313" key="4">
    <source>
        <dbReference type="Proteomes" id="UP001370758"/>
    </source>
</evidence>
<comment type="caution">
    <text evidence="3">The sequence shown here is derived from an EMBL/GenBank/DDBJ whole genome shotgun (WGS) entry which is preliminary data.</text>
</comment>
<feature type="compositionally biased region" description="Basic residues" evidence="2">
    <location>
        <begin position="1"/>
        <end position="15"/>
    </location>
</feature>
<gene>
    <name evidence="3" type="ORF">TWF481_011427</name>
</gene>
<dbReference type="AlphaFoldDB" id="A0AAV9VY87"/>
<feature type="coiled-coil region" evidence="1">
    <location>
        <begin position="140"/>
        <end position="194"/>
    </location>
</feature>
<reference evidence="3 4" key="1">
    <citation type="submission" date="2023-08" db="EMBL/GenBank/DDBJ databases">
        <authorList>
            <person name="Palmer J.M."/>
        </authorList>
    </citation>
    <scope>NUCLEOTIDE SEQUENCE [LARGE SCALE GENOMIC DNA]</scope>
    <source>
        <strain evidence="3 4">TWF481</strain>
    </source>
</reference>
<protein>
    <recommendedName>
        <fullName evidence="5">Ribosome biogenesis protein NOP53</fullName>
    </recommendedName>
</protein>
<feature type="region of interest" description="Disordered" evidence="2">
    <location>
        <begin position="1"/>
        <end position="103"/>
    </location>
</feature>
<sequence length="311" mass="34671">MAGKGKKKRDKRLKKRLQEQRMFLLEEGSDSNGTKRGEATPQDPTIGKEAENSGINNFGAAPPKNPAAAAGRARAAQMYLGPGHWRPWRDRADSDSDGTTDREDDRLRALLGFACRADLRGNKDKGLGTPKKKKPRYDAVADLERILAEGREEVNALRRVVARRQRRGESTGRLPELTEKLAQKMAELELYNSNEEARMHHAWCMARDHDRAAKTRAVAGGDERGEEFNPRARTARGYWAGKKRAADPSAGREAREEAASRRLREVAPIVAICQRTRYLSVEQRDHVGNWVLGVPEEMEGFGEPAPVPTTG</sequence>
<dbReference type="Proteomes" id="UP001370758">
    <property type="component" value="Unassembled WGS sequence"/>
</dbReference>
<proteinExistence type="predicted"/>
<feature type="compositionally biased region" description="Low complexity" evidence="2">
    <location>
        <begin position="59"/>
        <end position="76"/>
    </location>
</feature>
<dbReference type="EMBL" id="JAVHJL010000008">
    <property type="protein sequence ID" value="KAK6498855.1"/>
    <property type="molecule type" value="Genomic_DNA"/>
</dbReference>
<organism evidence="3 4">
    <name type="scientific">Arthrobotrys musiformis</name>
    <dbReference type="NCBI Taxonomy" id="47236"/>
    <lineage>
        <taxon>Eukaryota</taxon>
        <taxon>Fungi</taxon>
        <taxon>Dikarya</taxon>
        <taxon>Ascomycota</taxon>
        <taxon>Pezizomycotina</taxon>
        <taxon>Orbiliomycetes</taxon>
        <taxon>Orbiliales</taxon>
        <taxon>Orbiliaceae</taxon>
        <taxon>Arthrobotrys</taxon>
    </lineage>
</organism>
<keyword evidence="4" id="KW-1185">Reference proteome</keyword>
<evidence type="ECO:0000256" key="2">
    <source>
        <dbReference type="SAM" id="MobiDB-lite"/>
    </source>
</evidence>
<evidence type="ECO:0000256" key="1">
    <source>
        <dbReference type="SAM" id="Coils"/>
    </source>
</evidence>
<name>A0AAV9VY87_9PEZI</name>
<evidence type="ECO:0008006" key="5">
    <source>
        <dbReference type="Google" id="ProtNLM"/>
    </source>
</evidence>
<keyword evidence="1" id="KW-0175">Coiled coil</keyword>